<dbReference type="SUPFAM" id="SSF81665">
    <property type="entry name" value="Calcium ATPase, transmembrane domain M"/>
    <property type="match status" value="1"/>
</dbReference>
<sequence length="325" mass="35818">MPSSNAQRLAQRAKGLLSRAPKAGSAPAADTTVAARRIYVNEAVPDAELATHAQHYCTNAITTSQYTLLSFVPKNLSRQFRRVANIYFLVLTALQLVGYFAVGSRLLTVIPILLVLAITALKDALEDLRRHEGDRRFNETPTRLVRNLRNTNLRWQDDQAAAARHSFLLAQRIRLARQMERQTRYNQVPHNWEESENPVDPAAPPVLDEHAKWRNVRVGDFVILRSNDAVPADVLVLSTSADDGGFYVETKDLDGETNLKPRASIAETAGVRDPEGCARLRAVIEVDPPSSKMTQLNGSIRISSAPAAPGSEDSTPVSAHHPPLQ</sequence>
<dbReference type="GO" id="GO:0140326">
    <property type="term" value="F:ATPase-coupled intramembrane lipid transporter activity"/>
    <property type="evidence" value="ECO:0007669"/>
    <property type="project" value="TreeGrafter"/>
</dbReference>
<dbReference type="Proteomes" id="UP001140217">
    <property type="component" value="Unassembled WGS sequence"/>
</dbReference>
<feature type="non-terminal residue" evidence="6">
    <location>
        <position position="325"/>
    </location>
</feature>
<gene>
    <name evidence="6" type="ORF">H4R18_004152</name>
</gene>
<evidence type="ECO:0000313" key="7">
    <source>
        <dbReference type="Proteomes" id="UP001140217"/>
    </source>
</evidence>
<name>A0A9W8HAB4_9FUNG</name>
<reference evidence="6" key="1">
    <citation type="submission" date="2022-07" db="EMBL/GenBank/DDBJ databases">
        <title>Phylogenomic reconstructions and comparative analyses of Kickxellomycotina fungi.</title>
        <authorList>
            <person name="Reynolds N.K."/>
            <person name="Stajich J.E."/>
            <person name="Barry K."/>
            <person name="Grigoriev I.V."/>
            <person name="Crous P."/>
            <person name="Smith M.E."/>
        </authorList>
    </citation>
    <scope>NUCLEOTIDE SEQUENCE</scope>
    <source>
        <strain evidence="6">NBRC 105414</strain>
    </source>
</reference>
<proteinExistence type="predicted"/>
<dbReference type="GO" id="GO:0045332">
    <property type="term" value="P:phospholipid translocation"/>
    <property type="evidence" value="ECO:0007669"/>
    <property type="project" value="TreeGrafter"/>
</dbReference>
<dbReference type="InterPro" id="IPR023298">
    <property type="entry name" value="ATPase_P-typ_TM_dom_sf"/>
</dbReference>
<dbReference type="PANTHER" id="PTHR24092:SF180">
    <property type="entry name" value="PHOSPHOLIPID-TRANSPORTING ATPASE DNF1-RELATED"/>
    <property type="match status" value="1"/>
</dbReference>
<keyword evidence="4" id="KW-0472">Membrane</keyword>
<keyword evidence="7" id="KW-1185">Reference proteome</keyword>
<dbReference type="InterPro" id="IPR008250">
    <property type="entry name" value="ATPase_P-typ_transduc_dom_A_sf"/>
</dbReference>
<dbReference type="Gene3D" id="2.70.150.10">
    <property type="entry name" value="Calcium-transporting ATPase, cytoplasmic transduction domain A"/>
    <property type="match status" value="1"/>
</dbReference>
<dbReference type="PANTHER" id="PTHR24092">
    <property type="entry name" value="PROBABLE PHOSPHOLIPID-TRANSPORTING ATPASE"/>
    <property type="match status" value="1"/>
</dbReference>
<feature type="compositionally biased region" description="Polar residues" evidence="3">
    <location>
        <begin position="291"/>
        <end position="302"/>
    </location>
</feature>
<protein>
    <recommendedName>
        <fullName evidence="5">P-type ATPase N-terminal domain-containing protein</fullName>
    </recommendedName>
</protein>
<dbReference type="AlphaFoldDB" id="A0A9W8HAB4"/>
<feature type="region of interest" description="Disordered" evidence="3">
    <location>
        <begin position="289"/>
        <end position="325"/>
    </location>
</feature>
<evidence type="ECO:0000313" key="6">
    <source>
        <dbReference type="EMBL" id="KAJ2779207.1"/>
    </source>
</evidence>
<evidence type="ECO:0000256" key="1">
    <source>
        <dbReference type="ARBA" id="ARBA00004308"/>
    </source>
</evidence>
<accession>A0A9W8HAB4</accession>
<comment type="caution">
    <text evidence="6">The sequence shown here is derived from an EMBL/GenBank/DDBJ whole genome shotgun (WGS) entry which is preliminary data.</text>
</comment>
<evidence type="ECO:0000256" key="3">
    <source>
        <dbReference type="SAM" id="MobiDB-lite"/>
    </source>
</evidence>
<dbReference type="Pfam" id="PF16209">
    <property type="entry name" value="PhoLip_ATPase_N"/>
    <property type="match status" value="1"/>
</dbReference>
<evidence type="ECO:0000256" key="4">
    <source>
        <dbReference type="SAM" id="Phobius"/>
    </source>
</evidence>
<organism evidence="6 7">
    <name type="scientific">Coemansia javaensis</name>
    <dbReference type="NCBI Taxonomy" id="2761396"/>
    <lineage>
        <taxon>Eukaryota</taxon>
        <taxon>Fungi</taxon>
        <taxon>Fungi incertae sedis</taxon>
        <taxon>Zoopagomycota</taxon>
        <taxon>Kickxellomycotina</taxon>
        <taxon>Kickxellomycetes</taxon>
        <taxon>Kickxellales</taxon>
        <taxon>Kickxellaceae</taxon>
        <taxon>Coemansia</taxon>
    </lineage>
</organism>
<evidence type="ECO:0000256" key="2">
    <source>
        <dbReference type="ARBA" id="ARBA00022448"/>
    </source>
</evidence>
<feature type="domain" description="P-type ATPase N-terminal" evidence="5">
    <location>
        <begin position="50"/>
        <end position="108"/>
    </location>
</feature>
<feature type="transmembrane region" description="Helical" evidence="4">
    <location>
        <begin position="84"/>
        <end position="102"/>
    </location>
</feature>
<dbReference type="GO" id="GO:0012505">
    <property type="term" value="C:endomembrane system"/>
    <property type="evidence" value="ECO:0007669"/>
    <property type="project" value="UniProtKB-SubCell"/>
</dbReference>
<dbReference type="GO" id="GO:0005886">
    <property type="term" value="C:plasma membrane"/>
    <property type="evidence" value="ECO:0007669"/>
    <property type="project" value="TreeGrafter"/>
</dbReference>
<comment type="subcellular location">
    <subcellularLocation>
        <location evidence="1">Endomembrane system</location>
    </subcellularLocation>
</comment>
<dbReference type="EMBL" id="JANBUL010000188">
    <property type="protein sequence ID" value="KAJ2779207.1"/>
    <property type="molecule type" value="Genomic_DNA"/>
</dbReference>
<evidence type="ECO:0000259" key="5">
    <source>
        <dbReference type="Pfam" id="PF16209"/>
    </source>
</evidence>
<keyword evidence="2" id="KW-0813">Transport</keyword>
<dbReference type="SUPFAM" id="SSF81653">
    <property type="entry name" value="Calcium ATPase, transduction domain A"/>
    <property type="match status" value="1"/>
</dbReference>
<dbReference type="InterPro" id="IPR032631">
    <property type="entry name" value="P-type_ATPase_N"/>
</dbReference>
<keyword evidence="4" id="KW-0812">Transmembrane</keyword>
<keyword evidence="4" id="KW-1133">Transmembrane helix</keyword>
<dbReference type="OrthoDB" id="377733at2759"/>